<evidence type="ECO:0000313" key="11">
    <source>
        <dbReference type="Proteomes" id="UP000799440"/>
    </source>
</evidence>
<dbReference type="InterPro" id="IPR001128">
    <property type="entry name" value="Cyt_P450"/>
</dbReference>
<keyword evidence="5 9" id="KW-0479">Metal-binding</keyword>
<accession>A0A6A6V532</accession>
<protein>
    <submittedName>
        <fullName evidence="10">Cytochrome P450</fullName>
    </submittedName>
</protein>
<comment type="similarity">
    <text evidence="3">Belongs to the cytochrome P450 family.</text>
</comment>
<comment type="cofactor">
    <cofactor evidence="1 9">
        <name>heme</name>
        <dbReference type="ChEBI" id="CHEBI:30413"/>
    </cofactor>
</comment>
<dbReference type="Proteomes" id="UP000799440">
    <property type="component" value="Unassembled WGS sequence"/>
</dbReference>
<feature type="binding site" description="axial binding residue" evidence="9">
    <location>
        <position position="476"/>
    </location>
    <ligand>
        <name>heme</name>
        <dbReference type="ChEBI" id="CHEBI:30413"/>
    </ligand>
    <ligandPart>
        <name>Fe</name>
        <dbReference type="ChEBI" id="CHEBI:18248"/>
    </ligandPart>
</feature>
<keyword evidence="8" id="KW-0503">Monooxygenase</keyword>
<dbReference type="GO" id="GO:0004497">
    <property type="term" value="F:monooxygenase activity"/>
    <property type="evidence" value="ECO:0007669"/>
    <property type="project" value="UniProtKB-KW"/>
</dbReference>
<keyword evidence="6" id="KW-0560">Oxidoreductase</keyword>
<dbReference type="GO" id="GO:0009403">
    <property type="term" value="P:toxin biosynthetic process"/>
    <property type="evidence" value="ECO:0007669"/>
    <property type="project" value="UniProtKB-ARBA"/>
</dbReference>
<dbReference type="PRINTS" id="PR00463">
    <property type="entry name" value="EP450I"/>
</dbReference>
<evidence type="ECO:0000256" key="9">
    <source>
        <dbReference type="PIRSR" id="PIRSR602401-1"/>
    </source>
</evidence>
<dbReference type="GO" id="GO:0016705">
    <property type="term" value="F:oxidoreductase activity, acting on paired donors, with incorporation or reduction of molecular oxygen"/>
    <property type="evidence" value="ECO:0007669"/>
    <property type="project" value="InterPro"/>
</dbReference>
<dbReference type="InterPro" id="IPR002401">
    <property type="entry name" value="Cyt_P450_E_grp-I"/>
</dbReference>
<proteinExistence type="inferred from homology"/>
<organism evidence="10 11">
    <name type="scientific">Sporormia fimetaria CBS 119925</name>
    <dbReference type="NCBI Taxonomy" id="1340428"/>
    <lineage>
        <taxon>Eukaryota</taxon>
        <taxon>Fungi</taxon>
        <taxon>Dikarya</taxon>
        <taxon>Ascomycota</taxon>
        <taxon>Pezizomycotina</taxon>
        <taxon>Dothideomycetes</taxon>
        <taxon>Pleosporomycetidae</taxon>
        <taxon>Pleosporales</taxon>
        <taxon>Sporormiaceae</taxon>
        <taxon>Sporormia</taxon>
    </lineage>
</organism>
<dbReference type="Pfam" id="PF00067">
    <property type="entry name" value="p450"/>
    <property type="match status" value="1"/>
</dbReference>
<dbReference type="InterPro" id="IPR036396">
    <property type="entry name" value="Cyt_P450_sf"/>
</dbReference>
<dbReference type="FunFam" id="1.10.630.10:FF:000088">
    <property type="entry name" value="Cytochrome P450 monooxygenase"/>
    <property type="match status" value="1"/>
</dbReference>
<dbReference type="InterPro" id="IPR050121">
    <property type="entry name" value="Cytochrome_P450_monoxygenase"/>
</dbReference>
<keyword evidence="11" id="KW-1185">Reference proteome</keyword>
<evidence type="ECO:0000256" key="5">
    <source>
        <dbReference type="ARBA" id="ARBA00022723"/>
    </source>
</evidence>
<evidence type="ECO:0000256" key="1">
    <source>
        <dbReference type="ARBA" id="ARBA00001971"/>
    </source>
</evidence>
<dbReference type="GO" id="GO:0020037">
    <property type="term" value="F:heme binding"/>
    <property type="evidence" value="ECO:0007669"/>
    <property type="project" value="InterPro"/>
</dbReference>
<dbReference type="GO" id="GO:0005506">
    <property type="term" value="F:iron ion binding"/>
    <property type="evidence" value="ECO:0007669"/>
    <property type="project" value="InterPro"/>
</dbReference>
<dbReference type="AlphaFoldDB" id="A0A6A6V532"/>
<dbReference type="PANTHER" id="PTHR24305:SF107">
    <property type="entry name" value="P450, PUTATIVE (EUROFUNG)-RELATED"/>
    <property type="match status" value="1"/>
</dbReference>
<evidence type="ECO:0000313" key="10">
    <source>
        <dbReference type="EMBL" id="KAF2745752.1"/>
    </source>
</evidence>
<dbReference type="PANTHER" id="PTHR24305">
    <property type="entry name" value="CYTOCHROME P450"/>
    <property type="match status" value="1"/>
</dbReference>
<dbReference type="SUPFAM" id="SSF48264">
    <property type="entry name" value="Cytochrome P450"/>
    <property type="match status" value="1"/>
</dbReference>
<evidence type="ECO:0000256" key="4">
    <source>
        <dbReference type="ARBA" id="ARBA00022617"/>
    </source>
</evidence>
<sequence>MATSKLLVTAAIAALSVMGYGLRIGYQRRSKVNRLRKQGMAMPPWSWLFGHLKVLQSQLNGAPPDANVYWAMRDLAVEHADTEVFLMDFWPMFTPVLMISDPEMSLQVSNQYNLPKPESQHKSMAPIVGGPSLISMNDTDWKYWRSLLNPGFSASAMADLVPSVVDTVALFCERLRQKVGSPAFRLDDLTMDLSMDVITKVTLDTDLHTQRREHPLAHALRTIIAWHSFWDPRVLLNPLRPLVQWYYGRIMDSLIRAEIAKRFEELKEKLATADPKGTKNKSVISLALNDYVAGRRQKGEVEAKDLKLDDAFSRIAANQIRLFLFAGNDSTSCAIVYAYHLLSRHPDVLADLQAEHDAIFGPVEETASKLKNEPALLNKCKQTLAVIKETLRLYPPAASMREGKLGVSLTDKNGNIYPTDGLEATIMHHSVHRNPRFWPRPEEFLPQRWLVGPGHELYNPPNNGSYRPFELGPRNCIGQTLIYNEIRIVLVMTLRSFRIQPAYDEWDAMQRRSEGVLTKLARKCGLKGEVPKTHRGERAYQTTNTGARPADGYPCTVSALK</sequence>
<keyword evidence="4 9" id="KW-0349">Heme</keyword>
<dbReference type="OrthoDB" id="10029320at2759"/>
<evidence type="ECO:0000256" key="8">
    <source>
        <dbReference type="ARBA" id="ARBA00023033"/>
    </source>
</evidence>
<reference evidence="10" key="1">
    <citation type="journal article" date="2020" name="Stud. Mycol.">
        <title>101 Dothideomycetes genomes: a test case for predicting lifestyles and emergence of pathogens.</title>
        <authorList>
            <person name="Haridas S."/>
            <person name="Albert R."/>
            <person name="Binder M."/>
            <person name="Bloem J."/>
            <person name="Labutti K."/>
            <person name="Salamov A."/>
            <person name="Andreopoulos B."/>
            <person name="Baker S."/>
            <person name="Barry K."/>
            <person name="Bills G."/>
            <person name="Bluhm B."/>
            <person name="Cannon C."/>
            <person name="Castanera R."/>
            <person name="Culley D."/>
            <person name="Daum C."/>
            <person name="Ezra D."/>
            <person name="Gonzalez J."/>
            <person name="Henrissat B."/>
            <person name="Kuo A."/>
            <person name="Liang C."/>
            <person name="Lipzen A."/>
            <person name="Lutzoni F."/>
            <person name="Magnuson J."/>
            <person name="Mondo S."/>
            <person name="Nolan M."/>
            <person name="Ohm R."/>
            <person name="Pangilinan J."/>
            <person name="Park H.-J."/>
            <person name="Ramirez L."/>
            <person name="Alfaro M."/>
            <person name="Sun H."/>
            <person name="Tritt A."/>
            <person name="Yoshinaga Y."/>
            <person name="Zwiers L.-H."/>
            <person name="Turgeon B."/>
            <person name="Goodwin S."/>
            <person name="Spatafora J."/>
            <person name="Crous P."/>
            <person name="Grigoriev I."/>
        </authorList>
    </citation>
    <scope>NUCLEOTIDE SEQUENCE</scope>
    <source>
        <strain evidence="10">CBS 119925</strain>
    </source>
</reference>
<dbReference type="CDD" id="cd11051">
    <property type="entry name" value="CYP59-like"/>
    <property type="match status" value="1"/>
</dbReference>
<evidence type="ECO:0000256" key="6">
    <source>
        <dbReference type="ARBA" id="ARBA00023002"/>
    </source>
</evidence>
<evidence type="ECO:0000256" key="2">
    <source>
        <dbReference type="ARBA" id="ARBA00005179"/>
    </source>
</evidence>
<dbReference type="Gene3D" id="1.10.630.10">
    <property type="entry name" value="Cytochrome P450"/>
    <property type="match status" value="1"/>
</dbReference>
<dbReference type="PRINTS" id="PR00385">
    <property type="entry name" value="P450"/>
</dbReference>
<comment type="pathway">
    <text evidence="2">Secondary metabolite biosynthesis.</text>
</comment>
<keyword evidence="7 9" id="KW-0408">Iron</keyword>
<evidence type="ECO:0000256" key="3">
    <source>
        <dbReference type="ARBA" id="ARBA00010617"/>
    </source>
</evidence>
<gene>
    <name evidence="10" type="ORF">M011DRAFT_405787</name>
</gene>
<dbReference type="EMBL" id="MU006581">
    <property type="protein sequence ID" value="KAF2745752.1"/>
    <property type="molecule type" value="Genomic_DNA"/>
</dbReference>
<name>A0A6A6V532_9PLEO</name>
<evidence type="ECO:0000256" key="7">
    <source>
        <dbReference type="ARBA" id="ARBA00023004"/>
    </source>
</evidence>